<organism evidence="4 5">
    <name type="scientific">Microbacterium phycohabitans</name>
    <dbReference type="NCBI Taxonomy" id="3075993"/>
    <lineage>
        <taxon>Bacteria</taxon>
        <taxon>Bacillati</taxon>
        <taxon>Actinomycetota</taxon>
        <taxon>Actinomycetes</taxon>
        <taxon>Micrococcales</taxon>
        <taxon>Microbacteriaceae</taxon>
        <taxon>Microbacterium</taxon>
    </lineage>
</organism>
<name>A0ABU3SQL0_9MICO</name>
<feature type="region of interest" description="Disordered" evidence="1">
    <location>
        <begin position="320"/>
        <end position="354"/>
    </location>
</feature>
<dbReference type="SMART" id="SM00487">
    <property type="entry name" value="DEXDc"/>
    <property type="match status" value="1"/>
</dbReference>
<keyword evidence="2" id="KW-1133">Transmembrane helix</keyword>
<evidence type="ECO:0000256" key="2">
    <source>
        <dbReference type="SAM" id="Phobius"/>
    </source>
</evidence>
<keyword evidence="5" id="KW-1185">Reference proteome</keyword>
<dbReference type="InterPro" id="IPR014001">
    <property type="entry name" value="Helicase_ATP-bd"/>
</dbReference>
<reference evidence="4 5" key="1">
    <citation type="submission" date="2023-09" db="EMBL/GenBank/DDBJ databases">
        <title>Microbacterium fusihabitans sp. nov., Microbacterium phycihabitans sp. nov., and Microbacterium cervinum sp. nov., isolated from dried seaweeds of beach.</title>
        <authorList>
            <person name="Lee S.D."/>
        </authorList>
    </citation>
    <scope>NUCLEOTIDE SEQUENCE [LARGE SCALE GENOMIC DNA]</scope>
    <source>
        <strain evidence="4 5">KSW2-29</strain>
    </source>
</reference>
<evidence type="ECO:0000313" key="5">
    <source>
        <dbReference type="Proteomes" id="UP001261125"/>
    </source>
</evidence>
<evidence type="ECO:0000256" key="1">
    <source>
        <dbReference type="SAM" id="MobiDB-lite"/>
    </source>
</evidence>
<dbReference type="CDD" id="cd18785">
    <property type="entry name" value="SF2_C"/>
    <property type="match status" value="1"/>
</dbReference>
<dbReference type="InterPro" id="IPR006935">
    <property type="entry name" value="Helicase/UvrB_N"/>
</dbReference>
<keyword evidence="4" id="KW-0347">Helicase</keyword>
<feature type="compositionally biased region" description="Low complexity" evidence="1">
    <location>
        <begin position="330"/>
        <end position="351"/>
    </location>
</feature>
<evidence type="ECO:0000259" key="3">
    <source>
        <dbReference type="PROSITE" id="PS51192"/>
    </source>
</evidence>
<dbReference type="RefSeq" id="WP_316005175.1">
    <property type="nucleotide sequence ID" value="NZ_JAWDIT010000006.1"/>
</dbReference>
<dbReference type="Pfam" id="PF04851">
    <property type="entry name" value="ResIII"/>
    <property type="match status" value="1"/>
</dbReference>
<protein>
    <submittedName>
        <fullName evidence="4">DEAD/DEAH box helicase family protein</fullName>
    </submittedName>
</protein>
<dbReference type="Proteomes" id="UP001261125">
    <property type="component" value="Unassembled WGS sequence"/>
</dbReference>
<dbReference type="InterPro" id="IPR050742">
    <property type="entry name" value="Helicase_Restrict-Modif_Enz"/>
</dbReference>
<accession>A0ABU3SQL0</accession>
<feature type="domain" description="Helicase ATP-binding" evidence="3">
    <location>
        <begin position="28"/>
        <end position="256"/>
    </location>
</feature>
<dbReference type="EMBL" id="JAWDIT010000006">
    <property type="protein sequence ID" value="MDU0346962.1"/>
    <property type="molecule type" value="Genomic_DNA"/>
</dbReference>
<dbReference type="SMART" id="SM00382">
    <property type="entry name" value="AAA"/>
    <property type="match status" value="1"/>
</dbReference>
<proteinExistence type="predicted"/>
<dbReference type="SUPFAM" id="SSF52540">
    <property type="entry name" value="P-loop containing nucleoside triphosphate hydrolases"/>
    <property type="match status" value="2"/>
</dbReference>
<evidence type="ECO:0000313" key="4">
    <source>
        <dbReference type="EMBL" id="MDU0346962.1"/>
    </source>
</evidence>
<gene>
    <name evidence="4" type="ORF">RWH44_14780</name>
</gene>
<dbReference type="PROSITE" id="PS51192">
    <property type="entry name" value="HELICASE_ATP_BIND_1"/>
    <property type="match status" value="1"/>
</dbReference>
<feature type="transmembrane region" description="Helical" evidence="2">
    <location>
        <begin position="805"/>
        <end position="826"/>
    </location>
</feature>
<keyword evidence="4" id="KW-0378">Hydrolase</keyword>
<keyword evidence="2" id="KW-0812">Transmembrane</keyword>
<dbReference type="InterPro" id="IPR003593">
    <property type="entry name" value="AAA+_ATPase"/>
</dbReference>
<dbReference type="PANTHER" id="PTHR47396">
    <property type="entry name" value="TYPE I RESTRICTION ENZYME ECOKI R PROTEIN"/>
    <property type="match status" value="1"/>
</dbReference>
<keyword evidence="4" id="KW-0547">Nucleotide-binding</keyword>
<sequence length="999" mass="106573">MSTEPRRPLSAWRFDGTLRSYQADALDRVDVDAGGPVHLVAPPGSGKTLLGLLLAARRGRRTVVFAPTTAIRAQWVAAARALAHDETAVSDDPTRPAALTALTYQVLSVLDTDQPFAALARARWAQELVADDRTAQQADEWLDDLRESNPAAYRRGIRSRSRSVRRSLARQDAAALTAALHPRARELMERLVEAGVETIVLDECHHLLDHWALVVAALVARIRAAGREPLVIGLTATLPSPDDADEYDNYVSLLGEVDLEVPIPAVVREGDLAPYRELVHAVEPTDEERAFLSSHAAALDEALRTTFSVGEGRAFLRDALQPPAPIPSSDDPLVPPDAFAAPVPASAAPDDPLVPPVAPTSTLAISPEIDRRLAAAFSADFARAEAAAAMLSVVGPDDPLVERLPAVARRSPTTDETMRLLGRYALDRVFPDPDRAADWRRLRRLLADFGYALTDRGVRRTRDPIDTVLASSLAKDRGACDILAAERAQLGDRLRALVVTDYVTHGNVHGGLLGSAGAVRTFSIVATDAGTSALRSILVTSSTVRLAAGHAAEILPALERELGVPLDTAPCPDDPFSVEVRGAAGSGVVGAVSRLLTAGLIEVVVGTRGLFGEGWDCPSVNTLVDLTAVATASATQQVRGRTLRLDPRWPEKVAHNWTVTALLPPTSPLAAQPDAARLRRKHDRLWGLDADGSGQIVRGLDAALGRDQRAALDAVLAKDPAASVTAIGSLVDMPSRADIRAAWRIGTAYVDSEEVSARVERPRRAPVFSTSVVASRALGRWMGASIAVPGAAVVLAFFLPTAVGAPLGLVGAVAGTLLSVSFAAAWSRSRRQRRDAPATFTRIAKVVWNALSESGRVAPRPASPTVEVAPPDADGIRIDIRMPRAAPVDQQTFATAIEQLCGPIRSPRFVLDVGGGGGPWWVRRVLERAGRGRPRQFLAVPEAIGRRRDDAVRFHGAWQAHVGPAVLHEVSGPESLALMSEARRAGGLSGATRSMVHWR</sequence>
<dbReference type="Gene3D" id="3.40.50.300">
    <property type="entry name" value="P-loop containing nucleotide triphosphate hydrolases"/>
    <property type="match status" value="2"/>
</dbReference>
<comment type="caution">
    <text evidence="4">The sequence shown here is derived from an EMBL/GenBank/DDBJ whole genome shotgun (WGS) entry which is preliminary data.</text>
</comment>
<dbReference type="GO" id="GO:0004386">
    <property type="term" value="F:helicase activity"/>
    <property type="evidence" value="ECO:0007669"/>
    <property type="project" value="UniProtKB-KW"/>
</dbReference>
<dbReference type="InterPro" id="IPR027417">
    <property type="entry name" value="P-loop_NTPase"/>
</dbReference>
<keyword evidence="4" id="KW-0067">ATP-binding</keyword>
<keyword evidence="2" id="KW-0472">Membrane</keyword>
<dbReference type="PANTHER" id="PTHR47396:SF1">
    <property type="entry name" value="ATP-DEPENDENT HELICASE IRC3-RELATED"/>
    <property type="match status" value="1"/>
</dbReference>